<evidence type="ECO:0000313" key="6">
    <source>
        <dbReference type="EMBL" id="MDP2539394.1"/>
    </source>
</evidence>
<dbReference type="GO" id="GO:0005524">
    <property type="term" value="F:ATP binding"/>
    <property type="evidence" value="ECO:0007669"/>
    <property type="project" value="UniProtKB-KW"/>
</dbReference>
<dbReference type="FunFam" id="3.40.50.300:FF:000011">
    <property type="entry name" value="Putative ABC transporter ATP-binding component"/>
    <property type="match status" value="1"/>
</dbReference>
<dbReference type="InterPro" id="IPR003593">
    <property type="entry name" value="AAA+_ATPase"/>
</dbReference>
<reference evidence="6 8" key="1">
    <citation type="submission" date="2023-07" db="EMBL/GenBank/DDBJ databases">
        <title>Unpublished Manusciprt.</title>
        <authorList>
            <person name="Aydin F."/>
            <person name="Tarhane S."/>
            <person name="Saticioglu I.B."/>
            <person name="Karakaya E."/>
            <person name="Abay S."/>
            <person name="Guran O."/>
            <person name="Bozkurt E."/>
            <person name="Uzum N."/>
            <person name="Olgun K."/>
            <person name="Jablonski D."/>
        </authorList>
    </citation>
    <scope>NUCLEOTIDE SEQUENCE</scope>
    <source>
        <strain evidence="8">faydin-H75</strain>
        <strain evidence="6">Faydin-H76</strain>
    </source>
</reference>
<gene>
    <name evidence="5" type="ORF">Q5I04_06045</name>
    <name evidence="6" type="ORF">Q5I06_06370</name>
</gene>
<evidence type="ECO:0000256" key="3">
    <source>
        <dbReference type="SAM" id="Coils"/>
    </source>
</evidence>
<dbReference type="Gene3D" id="3.40.50.300">
    <property type="entry name" value="P-loop containing nucleotide triphosphate hydrolases"/>
    <property type="match status" value="2"/>
</dbReference>
<dbReference type="InterPro" id="IPR027417">
    <property type="entry name" value="P-loop_NTPase"/>
</dbReference>
<dbReference type="AlphaFoldDB" id="A0AA90PLJ6"/>
<accession>A0AA90PLJ6</accession>
<dbReference type="SMART" id="SM00382">
    <property type="entry name" value="AAA"/>
    <property type="match status" value="2"/>
</dbReference>
<dbReference type="NCBIfam" id="NF000355">
    <property type="entry name" value="ribo_prot_ABC_F"/>
    <property type="match status" value="1"/>
</dbReference>
<name>A0AA90PLJ6_9HELI</name>
<dbReference type="Pfam" id="PF00005">
    <property type="entry name" value="ABC_tran"/>
    <property type="match status" value="2"/>
</dbReference>
<keyword evidence="1" id="KW-0547">Nucleotide-binding</keyword>
<dbReference type="GO" id="GO:0016887">
    <property type="term" value="F:ATP hydrolysis activity"/>
    <property type="evidence" value="ECO:0007669"/>
    <property type="project" value="InterPro"/>
</dbReference>
<dbReference type="InterPro" id="IPR032524">
    <property type="entry name" value="ABC_tran_C"/>
</dbReference>
<evidence type="ECO:0000313" key="5">
    <source>
        <dbReference type="EMBL" id="MDO7253467.1"/>
    </source>
</evidence>
<proteinExistence type="predicted"/>
<dbReference type="GO" id="GO:0003677">
    <property type="term" value="F:DNA binding"/>
    <property type="evidence" value="ECO:0007669"/>
    <property type="project" value="InterPro"/>
</dbReference>
<comment type="caution">
    <text evidence="6">The sequence shown here is derived from an EMBL/GenBank/DDBJ whole genome shotgun (WGS) entry which is preliminary data.</text>
</comment>
<dbReference type="RefSeq" id="WP_305517314.1">
    <property type="nucleotide sequence ID" value="NZ_JAUPEV010000009.1"/>
</dbReference>
<dbReference type="Proteomes" id="UP001177258">
    <property type="component" value="Unassembled WGS sequence"/>
</dbReference>
<dbReference type="PANTHER" id="PTHR42855">
    <property type="entry name" value="ABC TRANSPORTER ATP-BINDING SUBUNIT"/>
    <property type="match status" value="1"/>
</dbReference>
<dbReference type="EMBL" id="JAUYZK010000009">
    <property type="protein sequence ID" value="MDP2539394.1"/>
    <property type="molecule type" value="Genomic_DNA"/>
</dbReference>
<feature type="domain" description="ABC transporter" evidence="4">
    <location>
        <begin position="328"/>
        <end position="545"/>
    </location>
</feature>
<keyword evidence="2 6" id="KW-0067">ATP-binding</keyword>
<dbReference type="InterPro" id="IPR032781">
    <property type="entry name" value="ABC_tran_Xtn"/>
</dbReference>
<evidence type="ECO:0000256" key="1">
    <source>
        <dbReference type="ARBA" id="ARBA00022741"/>
    </source>
</evidence>
<dbReference type="Gene3D" id="1.10.287.380">
    <property type="entry name" value="Valyl-tRNA synthetase, C-terminal domain"/>
    <property type="match status" value="1"/>
</dbReference>
<dbReference type="InterPro" id="IPR003439">
    <property type="entry name" value="ABC_transporter-like_ATP-bd"/>
</dbReference>
<dbReference type="InterPro" id="IPR037118">
    <property type="entry name" value="Val-tRNA_synth_C_sf"/>
</dbReference>
<dbReference type="InterPro" id="IPR051309">
    <property type="entry name" value="ABCF_ATPase"/>
</dbReference>
<reference evidence="5 7" key="3">
    <citation type="journal article" date="2024" name="Syst. Appl. Microbiol.">
        <title>Helicobacter cappadocius sp. nov., from lizards: The first psychrotrophic Helicobacter species.</title>
        <authorList>
            <person name="Aydin F."/>
            <person name="Tarhane S."/>
            <person name="Karakaya E."/>
            <person name="Abay S."/>
            <person name="Kayman T."/>
            <person name="Guran O."/>
            <person name="Bozkurt E."/>
            <person name="Uzum N."/>
            <person name="Avci A."/>
            <person name="Olgun K."/>
            <person name="Jablonski D."/>
            <person name="Guran C."/>
            <person name="Burcin Saticioglu I."/>
        </authorList>
    </citation>
    <scope>NUCLEOTIDE SEQUENCE [LARGE SCALE GENOMIC DNA]</scope>
    <source>
        <strain evidence="5">Faydin-H75</strain>
        <strain evidence="7">faydin-H76</strain>
    </source>
</reference>
<dbReference type="Proteomes" id="UP001240777">
    <property type="component" value="Unassembled WGS sequence"/>
</dbReference>
<feature type="coiled-coil region" evidence="3">
    <location>
        <begin position="537"/>
        <end position="633"/>
    </location>
</feature>
<evidence type="ECO:0000313" key="8">
    <source>
        <dbReference type="Proteomes" id="UP001240777"/>
    </source>
</evidence>
<dbReference type="PROSITE" id="PS50893">
    <property type="entry name" value="ABC_TRANSPORTER_2"/>
    <property type="match status" value="2"/>
</dbReference>
<evidence type="ECO:0000256" key="2">
    <source>
        <dbReference type="ARBA" id="ARBA00022840"/>
    </source>
</evidence>
<evidence type="ECO:0000313" key="7">
    <source>
        <dbReference type="Proteomes" id="UP001177258"/>
    </source>
</evidence>
<dbReference type="PROSITE" id="PS00211">
    <property type="entry name" value="ABC_TRANSPORTER_1"/>
    <property type="match status" value="2"/>
</dbReference>
<protein>
    <submittedName>
        <fullName evidence="6">ABC-F family ATP-binding cassette domain-containing protein</fullName>
    </submittedName>
</protein>
<dbReference type="CDD" id="cd03221">
    <property type="entry name" value="ABCF_EF-3"/>
    <property type="match status" value="2"/>
</dbReference>
<feature type="domain" description="ABC transporter" evidence="4">
    <location>
        <begin position="4"/>
        <end position="252"/>
    </location>
</feature>
<dbReference type="PANTHER" id="PTHR42855:SF1">
    <property type="entry name" value="ABC TRANSPORTER DOMAIN-CONTAINING PROTEIN"/>
    <property type="match status" value="1"/>
</dbReference>
<keyword evidence="3" id="KW-0175">Coiled coil</keyword>
<dbReference type="InterPro" id="IPR017871">
    <property type="entry name" value="ABC_transporter-like_CS"/>
</dbReference>
<evidence type="ECO:0000259" key="4">
    <source>
        <dbReference type="PROSITE" id="PS50893"/>
    </source>
</evidence>
<keyword evidence="8" id="KW-1185">Reference proteome</keyword>
<dbReference type="SUPFAM" id="SSF52540">
    <property type="entry name" value="P-loop containing nucleoside triphosphate hydrolases"/>
    <property type="match status" value="2"/>
</dbReference>
<reference evidence="5" key="2">
    <citation type="submission" date="2023-07" db="EMBL/GenBank/DDBJ databases">
        <authorList>
            <person name="Aydin F."/>
            <person name="Tarhane S."/>
            <person name="Saticioglu I.B."/>
            <person name="Karakaya E."/>
            <person name="Abay S."/>
            <person name="Guran O."/>
            <person name="Bozkurt E."/>
            <person name="Uzum N."/>
            <person name="Olgun K."/>
            <person name="Jablonski D."/>
        </authorList>
    </citation>
    <scope>NUCLEOTIDE SEQUENCE</scope>
    <source>
        <strain evidence="5">Faydin-H75</strain>
    </source>
</reference>
<sequence length="641" mass="74163">MALVSLLGVCKQYDYKVILKDINFSITKGEKIAIVGKNGSGKSTLLKILTKEIEPDEGERIFQNNIKILSLPQNPIFDPLMSVRDVCEESLAELRDAHKRLEFLNTQESTKDMLEEQGAIISFIEEHHGWDMDSKVDEILQRFDLENIADRLANTLSGGEQKRLALSVMLLKSADILILDEPTNHLDVQMVEFLEEMISSLTCSVVFISHDRYFIESLAHRVVEIDDGKLLSFQGGYSNYLQKKEEILNTLSKEHEHLLKLLKSEEEWLHRGVQGRRKRNEGRKARVLEMRKNAKANPSIIKKMRLELQREQKHFNRDEGKNTKKMLFECEKINKKIADKVLISDLSLRILQRDKIAIVGKNGSGKSTLLKIFLNQISQDSGIIKRGDITIGYFDQQRKMLDEDKNLLETFCPNGGDHIEVKGKNIHVFGYLKNFLFPKEFLDKKISYLSGGEKNRVALALLFAKKYDCLILDEPTNDLDIATINVLEEYLQNFDGAVIFVSHDRYFVDKIAHKLLVFKGNGICEESYMQYTEYLDIQKELDEYDILELDLKDNQKNEKIKKNTKLSYKEAMELEFLPSEIEKLEKIIKSLELELEDPNIYEKKGIATIAKEMQETQKELESKLEKYFFLEEKHHILTQGN</sequence>
<dbReference type="Pfam" id="PF12848">
    <property type="entry name" value="ABC_tran_Xtn"/>
    <property type="match status" value="1"/>
</dbReference>
<organism evidence="6 7">
    <name type="scientific">Helicobacter cappadocius</name>
    <dbReference type="NCBI Taxonomy" id="3063998"/>
    <lineage>
        <taxon>Bacteria</taxon>
        <taxon>Pseudomonadati</taxon>
        <taxon>Campylobacterota</taxon>
        <taxon>Epsilonproteobacteria</taxon>
        <taxon>Campylobacterales</taxon>
        <taxon>Helicobacteraceae</taxon>
        <taxon>Helicobacter</taxon>
    </lineage>
</organism>
<dbReference type="EMBL" id="JAUPEV010000009">
    <property type="protein sequence ID" value="MDO7253467.1"/>
    <property type="molecule type" value="Genomic_DNA"/>
</dbReference>
<dbReference type="Pfam" id="PF16326">
    <property type="entry name" value="ABC_tran_CTD"/>
    <property type="match status" value="1"/>
</dbReference>